<feature type="transmembrane region" description="Helical" evidence="1">
    <location>
        <begin position="299"/>
        <end position="321"/>
    </location>
</feature>
<feature type="transmembrane region" description="Helical" evidence="1">
    <location>
        <begin position="246"/>
        <end position="265"/>
    </location>
</feature>
<feature type="transmembrane region" description="Helical" evidence="1">
    <location>
        <begin position="333"/>
        <end position="353"/>
    </location>
</feature>
<keyword evidence="1" id="KW-0812">Transmembrane</keyword>
<accession>A0A6G9Z4J6</accession>
<name>A0A6G9Z4J6_9NOCA</name>
<organism evidence="2 3">
    <name type="scientific">Nocardia terpenica</name>
    <dbReference type="NCBI Taxonomy" id="455432"/>
    <lineage>
        <taxon>Bacteria</taxon>
        <taxon>Bacillati</taxon>
        <taxon>Actinomycetota</taxon>
        <taxon>Actinomycetes</taxon>
        <taxon>Mycobacteriales</taxon>
        <taxon>Nocardiaceae</taxon>
        <taxon>Nocardia</taxon>
    </lineage>
</organism>
<evidence type="ECO:0000256" key="1">
    <source>
        <dbReference type="SAM" id="Phobius"/>
    </source>
</evidence>
<protein>
    <submittedName>
        <fullName evidence="2">Uncharacterized protein</fullName>
    </submittedName>
</protein>
<evidence type="ECO:0000313" key="2">
    <source>
        <dbReference type="EMBL" id="QIS20509.1"/>
    </source>
</evidence>
<feature type="transmembrane region" description="Helical" evidence="1">
    <location>
        <begin position="217"/>
        <end position="239"/>
    </location>
</feature>
<feature type="transmembrane region" description="Helical" evidence="1">
    <location>
        <begin position="135"/>
        <end position="154"/>
    </location>
</feature>
<feature type="transmembrane region" description="Helical" evidence="1">
    <location>
        <begin position="271"/>
        <end position="292"/>
    </location>
</feature>
<keyword evidence="1" id="KW-1133">Transmembrane helix</keyword>
<feature type="transmembrane region" description="Helical" evidence="1">
    <location>
        <begin position="61"/>
        <end position="82"/>
    </location>
</feature>
<proteinExistence type="predicted"/>
<dbReference type="AlphaFoldDB" id="A0A6G9Z4J6"/>
<gene>
    <name evidence="2" type="ORF">F6W96_21630</name>
</gene>
<feature type="transmembrane region" description="Helical" evidence="1">
    <location>
        <begin position="30"/>
        <end position="49"/>
    </location>
</feature>
<feature type="transmembrane region" description="Helical" evidence="1">
    <location>
        <begin position="175"/>
        <end position="197"/>
    </location>
</feature>
<reference evidence="2 3" key="1">
    <citation type="journal article" date="2019" name="ACS Chem. Biol.">
        <title>Identification and Mobilization of a Cryptic Antibiotic Biosynthesis Gene Locus from a Human-Pathogenic Nocardia Isolate.</title>
        <authorList>
            <person name="Herisse M."/>
            <person name="Ishida K."/>
            <person name="Porter J.L."/>
            <person name="Howden B."/>
            <person name="Hertweck C."/>
            <person name="Stinear T.P."/>
            <person name="Pidot S.J."/>
        </authorList>
    </citation>
    <scope>NUCLEOTIDE SEQUENCE [LARGE SCALE GENOMIC DNA]</scope>
    <source>
        <strain evidence="2 3">AUSMDU00012715</strain>
    </source>
</reference>
<dbReference type="RefSeq" id="WP_167487848.1">
    <property type="nucleotide sequence ID" value="NZ_CP046173.1"/>
</dbReference>
<dbReference type="EMBL" id="CP046173">
    <property type="protein sequence ID" value="QIS20509.1"/>
    <property type="molecule type" value="Genomic_DNA"/>
</dbReference>
<feature type="transmembrane region" description="Helical" evidence="1">
    <location>
        <begin position="103"/>
        <end position="123"/>
    </location>
</feature>
<evidence type="ECO:0000313" key="3">
    <source>
        <dbReference type="Proteomes" id="UP000500953"/>
    </source>
</evidence>
<sequence length="360" mass="36710">MSAPGVGTKVFAALGDPRHGGLPATARDDAVTALAAGWLVGGLALAAWSQAKGTDPGGFSAGHAVFATGVLATAGWVVAVVWRNLRGGRRGFAAIPLGYRAAVLALVLFVCSVLADLIGHMVFGGHPGTGRIDAVDLLLGPTHLGVALALFIMITSPLRSAMARPDIGDAPPLRLLWPALLAAGLAAALVLRVIGYGDALTYSAVRIVEVFSQVDGAQVRGLAAAIVISAAVLLLPLLFAARRWRLPFGAALLTMLPLVVLSGAQTACGNVAVLIAVATAAVVVEVLTLCLDPCARRPVAYWVFAGAAAFFTWSLYIGVAAAAAGRVPSVVELWTGTPIAAALFGWLLAVLMLPGRAAGR</sequence>
<keyword evidence="1" id="KW-0472">Membrane</keyword>
<dbReference type="Proteomes" id="UP000500953">
    <property type="component" value="Chromosome"/>
</dbReference>